<dbReference type="Pfam" id="PF10824">
    <property type="entry name" value="T7SS_ESX_EspC"/>
    <property type="match status" value="1"/>
</dbReference>
<gene>
    <name evidence="1" type="ORF">MPRM_30180</name>
</gene>
<dbReference type="GO" id="GO:0009306">
    <property type="term" value="P:protein secretion"/>
    <property type="evidence" value="ECO:0007669"/>
    <property type="project" value="InterPro"/>
</dbReference>
<dbReference type="AlphaFoldDB" id="A0A7I7YWS3"/>
<dbReference type="InterPro" id="IPR022536">
    <property type="entry name" value="EspC"/>
</dbReference>
<sequence>MATRRIAGQFGAAAELIDAAATDHLAALTFGGDRAGRAYAARGDALRVQLHRLGAELSQWARTSVDIAAALRACADRYADAELSAAARIA</sequence>
<accession>A0A7I7YWS3</accession>
<keyword evidence="2" id="KW-1185">Reference proteome</keyword>
<proteinExistence type="predicted"/>
<evidence type="ECO:0000313" key="2">
    <source>
        <dbReference type="Proteomes" id="UP000467105"/>
    </source>
</evidence>
<evidence type="ECO:0008006" key="3">
    <source>
        <dbReference type="Google" id="ProtNLM"/>
    </source>
</evidence>
<protein>
    <recommendedName>
        <fullName evidence="3">ESX-1 secretion-associated protein</fullName>
    </recommendedName>
</protein>
<organism evidence="1 2">
    <name type="scientific">Mycobacterium parmense</name>
    <dbReference type="NCBI Taxonomy" id="185642"/>
    <lineage>
        <taxon>Bacteria</taxon>
        <taxon>Bacillati</taxon>
        <taxon>Actinomycetota</taxon>
        <taxon>Actinomycetes</taxon>
        <taxon>Mycobacteriales</taxon>
        <taxon>Mycobacteriaceae</taxon>
        <taxon>Mycobacterium</taxon>
        <taxon>Mycobacterium simiae complex</taxon>
    </lineage>
</organism>
<dbReference type="EMBL" id="AP022614">
    <property type="protein sequence ID" value="BBZ45737.1"/>
    <property type="molecule type" value="Genomic_DNA"/>
</dbReference>
<dbReference type="Proteomes" id="UP000467105">
    <property type="component" value="Chromosome"/>
</dbReference>
<reference evidence="1 2" key="1">
    <citation type="journal article" date="2019" name="Emerg. Microbes Infect.">
        <title>Comprehensive subspecies identification of 175 nontuberculous mycobacteria species based on 7547 genomic profiles.</title>
        <authorList>
            <person name="Matsumoto Y."/>
            <person name="Kinjo T."/>
            <person name="Motooka D."/>
            <person name="Nabeya D."/>
            <person name="Jung N."/>
            <person name="Uechi K."/>
            <person name="Horii T."/>
            <person name="Iida T."/>
            <person name="Fujita J."/>
            <person name="Nakamura S."/>
        </authorList>
    </citation>
    <scope>NUCLEOTIDE SEQUENCE [LARGE SCALE GENOMIC DNA]</scope>
    <source>
        <strain evidence="1 2">JCM 14742</strain>
    </source>
</reference>
<evidence type="ECO:0000313" key="1">
    <source>
        <dbReference type="EMBL" id="BBZ45737.1"/>
    </source>
</evidence>
<name>A0A7I7YWS3_9MYCO</name>